<dbReference type="InterPro" id="IPR041577">
    <property type="entry name" value="RT_RNaseH_2"/>
</dbReference>
<reference evidence="4" key="2">
    <citation type="submission" date="2025-08" db="UniProtKB">
        <authorList>
            <consortium name="RefSeq"/>
        </authorList>
    </citation>
    <scope>IDENTIFICATION</scope>
    <source>
        <tissue evidence="4">Leaf</tissue>
    </source>
</reference>
<keyword evidence="3" id="KW-1185">Reference proteome</keyword>
<dbReference type="PANTHER" id="PTHR37984">
    <property type="entry name" value="PROTEIN CBG26694"/>
    <property type="match status" value="1"/>
</dbReference>
<dbReference type="RefSeq" id="XP_056688386.1">
    <property type="nucleotide sequence ID" value="XM_056832408.1"/>
</dbReference>
<reference evidence="3" key="1">
    <citation type="journal article" date="2021" name="Nat. Commun.">
        <title>Genomic analyses provide insights into spinach domestication and the genetic basis of agronomic traits.</title>
        <authorList>
            <person name="Cai X."/>
            <person name="Sun X."/>
            <person name="Xu C."/>
            <person name="Sun H."/>
            <person name="Wang X."/>
            <person name="Ge C."/>
            <person name="Zhang Z."/>
            <person name="Wang Q."/>
            <person name="Fei Z."/>
            <person name="Jiao C."/>
            <person name="Wang Q."/>
        </authorList>
    </citation>
    <scope>NUCLEOTIDE SEQUENCE [LARGE SCALE GENOMIC DNA]</scope>
    <source>
        <strain evidence="3">cv. Varoflay</strain>
    </source>
</reference>
<name>A0ABM3QYF7_SPIOL</name>
<dbReference type="InterPro" id="IPR043502">
    <property type="entry name" value="DNA/RNA_pol_sf"/>
</dbReference>
<evidence type="ECO:0000256" key="1">
    <source>
        <dbReference type="ARBA" id="ARBA00023268"/>
    </source>
</evidence>
<dbReference type="Proteomes" id="UP000813463">
    <property type="component" value="Chromosome 6"/>
</dbReference>
<evidence type="ECO:0000313" key="4">
    <source>
        <dbReference type="RefSeq" id="XP_056688386.1"/>
    </source>
</evidence>
<dbReference type="Pfam" id="PF17919">
    <property type="entry name" value="RT_RNaseH_2"/>
    <property type="match status" value="1"/>
</dbReference>
<feature type="domain" description="Reverse transcriptase/retrotransposon-derived protein RNase H-like" evidence="2">
    <location>
        <begin position="196"/>
        <end position="274"/>
    </location>
</feature>
<keyword evidence="1" id="KW-0511">Multifunctional enzyme</keyword>
<evidence type="ECO:0000313" key="3">
    <source>
        <dbReference type="Proteomes" id="UP000813463"/>
    </source>
</evidence>
<protein>
    <recommendedName>
        <fullName evidence="2">Reverse transcriptase/retrotransposon-derived protein RNase H-like domain-containing protein</fullName>
    </recommendedName>
</protein>
<gene>
    <name evidence="4" type="primary">LOC130463313</name>
</gene>
<dbReference type="Gene3D" id="3.30.70.270">
    <property type="match status" value="1"/>
</dbReference>
<proteinExistence type="predicted"/>
<dbReference type="InterPro" id="IPR050951">
    <property type="entry name" value="Retrovirus_Pol_polyprotein"/>
</dbReference>
<dbReference type="GeneID" id="130463313"/>
<dbReference type="InterPro" id="IPR043128">
    <property type="entry name" value="Rev_trsase/Diguanyl_cyclase"/>
</dbReference>
<dbReference type="SUPFAM" id="SSF56672">
    <property type="entry name" value="DNA/RNA polymerases"/>
    <property type="match status" value="1"/>
</dbReference>
<dbReference type="PANTHER" id="PTHR37984:SF5">
    <property type="entry name" value="PROTEIN NYNRIN-LIKE"/>
    <property type="match status" value="1"/>
</dbReference>
<organism evidence="3 4">
    <name type="scientific">Spinacia oleracea</name>
    <name type="common">Spinach</name>
    <dbReference type="NCBI Taxonomy" id="3562"/>
    <lineage>
        <taxon>Eukaryota</taxon>
        <taxon>Viridiplantae</taxon>
        <taxon>Streptophyta</taxon>
        <taxon>Embryophyta</taxon>
        <taxon>Tracheophyta</taxon>
        <taxon>Spermatophyta</taxon>
        <taxon>Magnoliopsida</taxon>
        <taxon>eudicotyledons</taxon>
        <taxon>Gunneridae</taxon>
        <taxon>Pentapetalae</taxon>
        <taxon>Caryophyllales</taxon>
        <taxon>Chenopodiaceae</taxon>
        <taxon>Chenopodioideae</taxon>
        <taxon>Anserineae</taxon>
        <taxon>Spinacia</taxon>
    </lineage>
</organism>
<accession>A0ABM3QYF7</accession>
<evidence type="ECO:0000259" key="2">
    <source>
        <dbReference type="Pfam" id="PF17919"/>
    </source>
</evidence>
<sequence>MGFKPTKHDNKQQEAKLRARQVGNDQFKIPPHQGTLNGQLIKEGEDDLYFDFSEPFYDTSKGVLYPGYEIFQDCHFLEDAPPIQNKATQNALLHHLLMITQIEDFDPSKIIALSEKMVNGWRKSLKITDPNGKISGGIEVDPSKIKAILDMKSLANEKEIRGFLGKLQYISRFISKLTMICEPVFRKLHKSEPKVWDEDCQHAFDTIKDYLSNPPVLKPAILGAPLRLYLTTTNSAVGAMLAQEIDDKENAVYYISKKLLEYETRYTQLERISIAWFGPQRNSSITCSPTQCV</sequence>